<name>A0AAD9H5T3_9PEZI</name>
<accession>A0AAD9H5T3</accession>
<dbReference type="EMBL" id="MU843077">
    <property type="protein sequence ID" value="KAK2021832.1"/>
    <property type="molecule type" value="Genomic_DNA"/>
</dbReference>
<evidence type="ECO:0000313" key="3">
    <source>
        <dbReference type="Proteomes" id="UP001232148"/>
    </source>
</evidence>
<keyword evidence="3" id="KW-1185">Reference proteome</keyword>
<evidence type="ECO:0000313" key="2">
    <source>
        <dbReference type="EMBL" id="KAK2021832.1"/>
    </source>
</evidence>
<feature type="transmembrane region" description="Helical" evidence="1">
    <location>
        <begin position="26"/>
        <end position="45"/>
    </location>
</feature>
<gene>
    <name evidence="2" type="ORF">LX32DRAFT_228845</name>
</gene>
<organism evidence="2 3">
    <name type="scientific">Colletotrichum zoysiae</name>
    <dbReference type="NCBI Taxonomy" id="1216348"/>
    <lineage>
        <taxon>Eukaryota</taxon>
        <taxon>Fungi</taxon>
        <taxon>Dikarya</taxon>
        <taxon>Ascomycota</taxon>
        <taxon>Pezizomycotina</taxon>
        <taxon>Sordariomycetes</taxon>
        <taxon>Hypocreomycetidae</taxon>
        <taxon>Glomerellales</taxon>
        <taxon>Glomerellaceae</taxon>
        <taxon>Colletotrichum</taxon>
        <taxon>Colletotrichum graminicola species complex</taxon>
    </lineage>
</organism>
<keyword evidence="1" id="KW-1133">Transmembrane helix</keyword>
<proteinExistence type="predicted"/>
<dbReference type="Proteomes" id="UP001232148">
    <property type="component" value="Unassembled WGS sequence"/>
</dbReference>
<protein>
    <submittedName>
        <fullName evidence="2">Uncharacterized protein</fullName>
    </submittedName>
</protein>
<comment type="caution">
    <text evidence="2">The sequence shown here is derived from an EMBL/GenBank/DDBJ whole genome shotgun (WGS) entry which is preliminary data.</text>
</comment>
<reference evidence="2" key="1">
    <citation type="submission" date="2021-06" db="EMBL/GenBank/DDBJ databases">
        <title>Comparative genomics, transcriptomics and evolutionary studies reveal genomic signatures of adaptation to plant cell wall in hemibiotrophic fungi.</title>
        <authorList>
            <consortium name="DOE Joint Genome Institute"/>
            <person name="Baroncelli R."/>
            <person name="Diaz J.F."/>
            <person name="Benocci T."/>
            <person name="Peng M."/>
            <person name="Battaglia E."/>
            <person name="Haridas S."/>
            <person name="Andreopoulos W."/>
            <person name="Labutti K."/>
            <person name="Pangilinan J."/>
            <person name="Floch G.L."/>
            <person name="Makela M.R."/>
            <person name="Henrissat B."/>
            <person name="Grigoriev I.V."/>
            <person name="Crouch J.A."/>
            <person name="De Vries R.P."/>
            <person name="Sukno S.A."/>
            <person name="Thon M.R."/>
        </authorList>
    </citation>
    <scope>NUCLEOTIDE SEQUENCE</scope>
    <source>
        <strain evidence="2">MAFF235873</strain>
    </source>
</reference>
<evidence type="ECO:0000256" key="1">
    <source>
        <dbReference type="SAM" id="Phobius"/>
    </source>
</evidence>
<keyword evidence="1" id="KW-0472">Membrane</keyword>
<keyword evidence="1" id="KW-0812">Transmembrane</keyword>
<sequence length="117" mass="13176">MDMRTEVPTRYVLHEVVRNAGHSSCLGRYLLGLDLAIFVCSMLLTRSMYSRYLFRFFLSSHVSFNFISSRPIYLPTSTPHCSRQVGTVGSIQLAPVHSGGSVLLGCVWKLFILVQSF</sequence>
<dbReference type="AlphaFoldDB" id="A0AAD9H5T3"/>